<dbReference type="SUPFAM" id="SSF46785">
    <property type="entry name" value="Winged helix' DNA-binding domain"/>
    <property type="match status" value="1"/>
</dbReference>
<evidence type="ECO:0000256" key="9">
    <source>
        <dbReference type="ARBA" id="ARBA00034617"/>
    </source>
</evidence>
<dbReference type="GO" id="GO:0046872">
    <property type="term" value="F:metal ion binding"/>
    <property type="evidence" value="ECO:0007669"/>
    <property type="project" value="UniProtKB-KW"/>
</dbReference>
<dbReference type="GO" id="GO:0043138">
    <property type="term" value="F:3'-5' DNA helicase activity"/>
    <property type="evidence" value="ECO:0007669"/>
    <property type="project" value="UniProtKB-EC"/>
</dbReference>
<evidence type="ECO:0000256" key="6">
    <source>
        <dbReference type="ARBA" id="ARBA00022840"/>
    </source>
</evidence>
<comment type="similarity">
    <text evidence="1">Belongs to the helicase family. RecQ subfamily.</text>
</comment>
<dbReference type="PANTHER" id="PTHR13710">
    <property type="entry name" value="DNA HELICASE RECQ FAMILY MEMBER"/>
    <property type="match status" value="1"/>
</dbReference>
<evidence type="ECO:0000256" key="12">
    <source>
        <dbReference type="ARBA" id="ARBA00044550"/>
    </source>
</evidence>
<evidence type="ECO:0000313" key="16">
    <source>
        <dbReference type="EMBL" id="TKV60975.1"/>
    </source>
</evidence>
<dbReference type="GO" id="GO:0003677">
    <property type="term" value="F:DNA binding"/>
    <property type="evidence" value="ECO:0007669"/>
    <property type="project" value="UniProtKB-KW"/>
</dbReference>
<dbReference type="GO" id="GO:0006281">
    <property type="term" value="P:DNA repair"/>
    <property type="evidence" value="ECO:0007669"/>
    <property type="project" value="TreeGrafter"/>
</dbReference>
<dbReference type="InterPro" id="IPR014001">
    <property type="entry name" value="Helicase_ATP-bd"/>
</dbReference>
<evidence type="ECO:0000256" key="2">
    <source>
        <dbReference type="ARBA" id="ARBA00022723"/>
    </source>
</evidence>
<name>A0A4V6CSC6_9ACTN</name>
<dbReference type="InterPro" id="IPR032284">
    <property type="entry name" value="RecQ_Zn-bd"/>
</dbReference>
<dbReference type="InterPro" id="IPR027417">
    <property type="entry name" value="P-loop_NTPase"/>
</dbReference>
<dbReference type="InterPro" id="IPR011545">
    <property type="entry name" value="DEAD/DEAH_box_helicase_dom"/>
</dbReference>
<evidence type="ECO:0000256" key="4">
    <source>
        <dbReference type="ARBA" id="ARBA00022801"/>
    </source>
</evidence>
<dbReference type="SUPFAM" id="SSF52540">
    <property type="entry name" value="P-loop containing nucleoside triphosphate hydrolases"/>
    <property type="match status" value="1"/>
</dbReference>
<evidence type="ECO:0000259" key="15">
    <source>
        <dbReference type="PROSITE" id="PS51194"/>
    </source>
</evidence>
<evidence type="ECO:0000256" key="13">
    <source>
        <dbReference type="SAM" id="MobiDB-lite"/>
    </source>
</evidence>
<evidence type="ECO:0000256" key="1">
    <source>
        <dbReference type="ARBA" id="ARBA00005446"/>
    </source>
</evidence>
<feature type="region of interest" description="Disordered" evidence="13">
    <location>
        <begin position="506"/>
        <end position="537"/>
    </location>
</feature>
<dbReference type="GO" id="GO:0005694">
    <property type="term" value="C:chromosome"/>
    <property type="evidence" value="ECO:0007669"/>
    <property type="project" value="TreeGrafter"/>
</dbReference>
<keyword evidence="3" id="KW-0547">Nucleotide-binding</keyword>
<dbReference type="Pfam" id="PF00270">
    <property type="entry name" value="DEAD"/>
    <property type="match status" value="1"/>
</dbReference>
<dbReference type="CDD" id="cd17920">
    <property type="entry name" value="DEXHc_RecQ"/>
    <property type="match status" value="1"/>
</dbReference>
<dbReference type="NCBIfam" id="TIGR00614">
    <property type="entry name" value="recQ_fam"/>
    <property type="match status" value="1"/>
</dbReference>
<dbReference type="Gene3D" id="1.10.10.10">
    <property type="entry name" value="Winged helix-like DNA-binding domain superfamily/Winged helix DNA-binding domain"/>
    <property type="match status" value="1"/>
</dbReference>
<dbReference type="OrthoDB" id="9760034at2"/>
<accession>A0A4V6CSC6</accession>
<sequence>MTAAAISVPAADRSVDEVPGSAPAAVPDAALPEDNPIAVAREVFGWSDLRPGQAAAVEAVVAGADTVVVLPTGAGKSAIYQIAGQLRSGLTVIVSPLLALQQDQVGSLTERDLPAAALNSRLSARARRTLLDRLAGQGDPLEYLFVAPEQLADDEIVTRLADARPVLFVVDEAHCVASWGHDFRPDYLRLGEVAERLGRPPVLALTATASPPVRREIIERLGLREPVIEVGGFDRPNLQLSVAQHVEADDRDDAVVADVRELDGPGIVYTATRRTADELGERLRDTGRRVAVYHAGKSAKERGAVEKAFHAGDVDVLVATVAFGMGVDKPDIRYVLHAAVADSPDAYYQEIGRAGRDGQPATVRLHYRAADLGLRRFFAAAGADEKTWRAIHRRLSADGPVESVRDLAKAVGQPERRITRAVSLLQDAGIVRRTGRRIALVGSPSAKDAVDAATGLIERREEIDRTRIEMMRAYAEAGDCRGRRLLAYFGDDPGGPCGHCDNCARDAESAHDSPAADPDSPFPPGSRVVHPEFGPGQVLDTEDGRLTVLFDDHGYRVLDQSAVLEHDLLTLAADGTTHAA</sequence>
<evidence type="ECO:0000256" key="7">
    <source>
        <dbReference type="ARBA" id="ARBA00023125"/>
    </source>
</evidence>
<feature type="domain" description="Helicase ATP-binding" evidence="14">
    <location>
        <begin position="57"/>
        <end position="227"/>
    </location>
</feature>
<keyword evidence="17" id="KW-1185">Reference proteome</keyword>
<evidence type="ECO:0000256" key="10">
    <source>
        <dbReference type="ARBA" id="ARBA00034808"/>
    </source>
</evidence>
<comment type="caution">
    <text evidence="16">The sequence shown here is derived from an EMBL/GenBank/DDBJ whole genome shotgun (WGS) entry which is preliminary data.</text>
</comment>
<dbReference type="GO" id="GO:0005737">
    <property type="term" value="C:cytoplasm"/>
    <property type="evidence" value="ECO:0007669"/>
    <property type="project" value="TreeGrafter"/>
</dbReference>
<keyword evidence="7" id="KW-0238">DNA-binding</keyword>
<dbReference type="SMART" id="SM00487">
    <property type="entry name" value="DEXDc"/>
    <property type="match status" value="1"/>
</dbReference>
<keyword evidence="4 16" id="KW-0378">Hydrolase</keyword>
<comment type="catalytic activity">
    <reaction evidence="9">
        <text>Couples ATP hydrolysis with the unwinding of duplex DNA by translocating in the 3'-5' direction.</text>
        <dbReference type="EC" id="5.6.2.4"/>
    </reaction>
</comment>
<evidence type="ECO:0000256" key="11">
    <source>
        <dbReference type="ARBA" id="ARBA00044535"/>
    </source>
</evidence>
<organism evidence="16 17">
    <name type="scientific">Nakamurella flava</name>
    <dbReference type="NCBI Taxonomy" id="2576308"/>
    <lineage>
        <taxon>Bacteria</taxon>
        <taxon>Bacillati</taxon>
        <taxon>Actinomycetota</taxon>
        <taxon>Actinomycetes</taxon>
        <taxon>Nakamurellales</taxon>
        <taxon>Nakamurellaceae</taxon>
        <taxon>Nakamurella</taxon>
    </lineage>
</organism>
<dbReference type="PROSITE" id="PS51194">
    <property type="entry name" value="HELICASE_CTER"/>
    <property type="match status" value="1"/>
</dbReference>
<dbReference type="InterPro" id="IPR001650">
    <property type="entry name" value="Helicase_C-like"/>
</dbReference>
<dbReference type="GO" id="GO:0006310">
    <property type="term" value="P:DNA recombination"/>
    <property type="evidence" value="ECO:0007669"/>
    <property type="project" value="InterPro"/>
</dbReference>
<keyword evidence="6" id="KW-0067">ATP-binding</keyword>
<dbReference type="PANTHER" id="PTHR13710:SF105">
    <property type="entry name" value="ATP-DEPENDENT DNA HELICASE Q1"/>
    <property type="match status" value="1"/>
</dbReference>
<protein>
    <recommendedName>
        <fullName evidence="11">ATP-dependent DNA helicase RecQ</fullName>
        <ecNumber evidence="10">5.6.2.4</ecNumber>
    </recommendedName>
    <alternativeName>
        <fullName evidence="12">DNA 3'-5' helicase RecQ</fullName>
    </alternativeName>
</protein>
<dbReference type="Pfam" id="PF16124">
    <property type="entry name" value="RecQ_Zn_bind"/>
    <property type="match status" value="1"/>
</dbReference>
<dbReference type="GO" id="GO:0016787">
    <property type="term" value="F:hydrolase activity"/>
    <property type="evidence" value="ECO:0007669"/>
    <property type="project" value="UniProtKB-KW"/>
</dbReference>
<feature type="domain" description="Helicase C-terminal" evidence="15">
    <location>
        <begin position="251"/>
        <end position="408"/>
    </location>
</feature>
<evidence type="ECO:0000256" key="8">
    <source>
        <dbReference type="ARBA" id="ARBA00023235"/>
    </source>
</evidence>
<dbReference type="InterPro" id="IPR036388">
    <property type="entry name" value="WH-like_DNA-bd_sf"/>
</dbReference>
<evidence type="ECO:0000259" key="14">
    <source>
        <dbReference type="PROSITE" id="PS51192"/>
    </source>
</evidence>
<evidence type="ECO:0000256" key="5">
    <source>
        <dbReference type="ARBA" id="ARBA00022806"/>
    </source>
</evidence>
<evidence type="ECO:0000256" key="3">
    <source>
        <dbReference type="ARBA" id="ARBA00022741"/>
    </source>
</evidence>
<dbReference type="PROSITE" id="PS51192">
    <property type="entry name" value="HELICASE_ATP_BIND_1"/>
    <property type="match status" value="1"/>
</dbReference>
<dbReference type="Gene3D" id="3.40.50.300">
    <property type="entry name" value="P-loop containing nucleotide triphosphate hydrolases"/>
    <property type="match status" value="2"/>
</dbReference>
<dbReference type="EC" id="5.6.2.4" evidence="10"/>
<dbReference type="GO" id="GO:0005524">
    <property type="term" value="F:ATP binding"/>
    <property type="evidence" value="ECO:0007669"/>
    <property type="project" value="UniProtKB-KW"/>
</dbReference>
<keyword evidence="8" id="KW-0413">Isomerase</keyword>
<proteinExistence type="inferred from homology"/>
<gene>
    <name evidence="16" type="ORF">FDO65_04780</name>
</gene>
<keyword evidence="2" id="KW-0479">Metal-binding</keyword>
<dbReference type="SMART" id="SM00490">
    <property type="entry name" value="HELICc"/>
    <property type="match status" value="1"/>
</dbReference>
<dbReference type="InterPro" id="IPR036390">
    <property type="entry name" value="WH_DNA-bd_sf"/>
</dbReference>
<dbReference type="EMBL" id="SZZH01000001">
    <property type="protein sequence ID" value="TKV60975.1"/>
    <property type="molecule type" value="Genomic_DNA"/>
</dbReference>
<dbReference type="AlphaFoldDB" id="A0A4V6CSC6"/>
<reference evidence="16 17" key="1">
    <citation type="submission" date="2019-05" db="EMBL/GenBank/DDBJ databases">
        <title>Nakamurella sp. N5BH11, whole genome shotgun sequence.</title>
        <authorList>
            <person name="Tuo L."/>
        </authorList>
    </citation>
    <scope>NUCLEOTIDE SEQUENCE [LARGE SCALE GENOMIC DNA]</scope>
    <source>
        <strain evidence="16 17">N5BH11</strain>
    </source>
</reference>
<dbReference type="InterPro" id="IPR004589">
    <property type="entry name" value="DNA_helicase_ATP-dep_RecQ"/>
</dbReference>
<dbReference type="RefSeq" id="WP_137448278.1">
    <property type="nucleotide sequence ID" value="NZ_SZZH01000001.1"/>
</dbReference>
<dbReference type="Pfam" id="PF00271">
    <property type="entry name" value="Helicase_C"/>
    <property type="match status" value="1"/>
</dbReference>
<evidence type="ECO:0000313" key="17">
    <source>
        <dbReference type="Proteomes" id="UP000306985"/>
    </source>
</evidence>
<keyword evidence="5 16" id="KW-0347">Helicase</keyword>
<dbReference type="Proteomes" id="UP000306985">
    <property type="component" value="Unassembled WGS sequence"/>
</dbReference>
<dbReference type="GO" id="GO:0009378">
    <property type="term" value="F:four-way junction helicase activity"/>
    <property type="evidence" value="ECO:0007669"/>
    <property type="project" value="TreeGrafter"/>
</dbReference>